<dbReference type="InterPro" id="IPR040976">
    <property type="entry name" value="Pkinase_fungal"/>
</dbReference>
<sequence length="924" mass="102038">MTSNEPNMCPRMALPSSNRLETVPNGRPGSSDRLFHAPLHEDVHRSSAALTSARIDANEIRHLSASPPVDVQVPAEAGAGTYTTLNGDYSPATQTNAGDGSAQSYGPITLLSDIPASDVSIDYLGNLFTHDPARLTSGDTTTSHNQRQPPAALRLNGHASIGAFPDLARSTTIDTSCSDDQVHSPAEVSVNAYESRAVETLDSETQHELDGLLARIEAFVAGDPNPSMEEQPSALAIHGRQRSPGAPHGPEDMAAAARLLQLRAVEVPNRESYALEHQTSRKRAEEFGEDLEDSTELWQVAFDEFGQRIDHNNFLDQILADWDAQSSLEQLPTSVGTISSLDWEQWPFAVDGEHFAVALNEDPELKTEQCHMEPRRRMEQEVDALVSMGAIDIPALEDVKPALFIFGCQTRNELLVQSGRKAALGRAPVAVWAGKMQNALLDGAHSRMEALTWVRRITGMQYLFLAWPMALHQSPAQPAIHSFVHFALFLLTTSWQGQGNAMTEQTRSNVIKSYPLGNGLDAFRASFHRICGENNLLPSPNAVERYSREGNLITSNRGRNAPLTTKIDLQNCVLILLSALQTHPAARHLRSRSGKTLFTELSRLNTLVTSDDFDFDRITPLIRSTHDDTLDDAVIWGHVLRAVTEPTSPPRPVPSSIQQTPLSQNTSGLVNSSEFRQGVDIVLKAELEPLYAVSQDVFRRCSEGDNPLFSVGWNGWPTDAQESDVLAWFGDLIPKLEALADDRLSRRRGVQFVTTILGFLRMNEELLGFDPTIVTSGDRQYIEIERNGVKERLVIGEVMQRARCVAGRAITCWKAHPEGDPQTLLVIKDSWQYTDRDEEGELLQEATHKGVAHVARYYHHMTVRIRDAEDDIRQNIRRLDITKATNYRPGVEMQSSSASAAKASRQGRSTSAAMLFNIFTQGGQ</sequence>
<keyword evidence="4" id="KW-1185">Reference proteome</keyword>
<feature type="region of interest" description="Disordered" evidence="1">
    <location>
        <begin position="887"/>
        <end position="906"/>
    </location>
</feature>
<dbReference type="Pfam" id="PF17667">
    <property type="entry name" value="Pkinase_fungal"/>
    <property type="match status" value="1"/>
</dbReference>
<feature type="compositionally biased region" description="Low complexity" evidence="1">
    <location>
        <begin position="895"/>
        <end position="904"/>
    </location>
</feature>
<name>A0ABR0BF36_PURLI</name>
<dbReference type="EMBL" id="JAWRVI010000161">
    <property type="protein sequence ID" value="KAK4073331.1"/>
    <property type="molecule type" value="Genomic_DNA"/>
</dbReference>
<evidence type="ECO:0000256" key="1">
    <source>
        <dbReference type="SAM" id="MobiDB-lite"/>
    </source>
</evidence>
<accession>A0ABR0BF36</accession>
<feature type="domain" description="Fungal-type protein kinase" evidence="2">
    <location>
        <begin position="749"/>
        <end position="903"/>
    </location>
</feature>
<comment type="caution">
    <text evidence="3">The sequence shown here is derived from an EMBL/GenBank/DDBJ whole genome shotgun (WGS) entry which is preliminary data.</text>
</comment>
<feature type="region of interest" description="Disordered" evidence="1">
    <location>
        <begin position="646"/>
        <end position="669"/>
    </location>
</feature>
<reference evidence="3 4" key="1">
    <citation type="journal article" date="2024" name="Microbiol. Resour. Announc.">
        <title>Genome annotations for the ascomycete fungi Trichoderma harzianum, Trichoderma aggressivum, and Purpureocillium lilacinum.</title>
        <authorList>
            <person name="Beijen E.P.W."/>
            <person name="Ohm R.A."/>
        </authorList>
    </citation>
    <scope>NUCLEOTIDE SEQUENCE [LARGE SCALE GENOMIC DNA]</scope>
    <source>
        <strain evidence="3 4">CBS 150709</strain>
    </source>
</reference>
<dbReference type="PANTHER" id="PTHR38248">
    <property type="entry name" value="FUNK1 6"/>
    <property type="match status" value="1"/>
</dbReference>
<proteinExistence type="predicted"/>
<gene>
    <name evidence="3" type="ORF">Purlil1_13056</name>
</gene>
<protein>
    <recommendedName>
        <fullName evidence="2">Fungal-type protein kinase domain-containing protein</fullName>
    </recommendedName>
</protein>
<feature type="compositionally biased region" description="Polar residues" evidence="1">
    <location>
        <begin position="655"/>
        <end position="669"/>
    </location>
</feature>
<evidence type="ECO:0000313" key="3">
    <source>
        <dbReference type="EMBL" id="KAK4073331.1"/>
    </source>
</evidence>
<organism evidence="3 4">
    <name type="scientific">Purpureocillium lilacinum</name>
    <name type="common">Paecilomyces lilacinus</name>
    <dbReference type="NCBI Taxonomy" id="33203"/>
    <lineage>
        <taxon>Eukaryota</taxon>
        <taxon>Fungi</taxon>
        <taxon>Dikarya</taxon>
        <taxon>Ascomycota</taxon>
        <taxon>Pezizomycotina</taxon>
        <taxon>Sordariomycetes</taxon>
        <taxon>Hypocreomycetidae</taxon>
        <taxon>Hypocreales</taxon>
        <taxon>Ophiocordycipitaceae</taxon>
        <taxon>Purpureocillium</taxon>
    </lineage>
</organism>
<evidence type="ECO:0000259" key="2">
    <source>
        <dbReference type="Pfam" id="PF17667"/>
    </source>
</evidence>
<dbReference type="PANTHER" id="PTHR38248:SF2">
    <property type="entry name" value="FUNK1 11"/>
    <property type="match status" value="1"/>
</dbReference>
<feature type="region of interest" description="Disordered" evidence="1">
    <location>
        <begin position="1"/>
        <end position="30"/>
    </location>
</feature>
<evidence type="ECO:0000313" key="4">
    <source>
        <dbReference type="Proteomes" id="UP001287286"/>
    </source>
</evidence>
<dbReference type="Proteomes" id="UP001287286">
    <property type="component" value="Unassembled WGS sequence"/>
</dbReference>